<feature type="domain" description="Beta galactosidase small chain/" evidence="10">
    <location>
        <begin position="805"/>
        <end position="1081"/>
    </location>
</feature>
<evidence type="ECO:0000313" key="12">
    <source>
        <dbReference type="EMBL" id="SHH16850.1"/>
    </source>
</evidence>
<keyword evidence="14" id="KW-1185">Reference proteome</keyword>
<evidence type="ECO:0000256" key="4">
    <source>
        <dbReference type="ARBA" id="ARBA00011245"/>
    </source>
</evidence>
<dbReference type="Pfam" id="PF02837">
    <property type="entry name" value="Glyco_hydro_2_N"/>
    <property type="match status" value="1"/>
</dbReference>
<dbReference type="EMBL" id="PVUB01000003">
    <property type="protein sequence ID" value="PRZ25269.1"/>
    <property type="molecule type" value="Genomic_DNA"/>
</dbReference>
<dbReference type="Gene3D" id="2.70.98.10">
    <property type="match status" value="1"/>
</dbReference>
<dbReference type="GO" id="GO:0005990">
    <property type="term" value="P:lactose catabolic process"/>
    <property type="evidence" value="ECO:0007669"/>
    <property type="project" value="TreeGrafter"/>
</dbReference>
<evidence type="ECO:0000256" key="9">
    <source>
        <dbReference type="ARBA" id="ARBA00032230"/>
    </source>
</evidence>
<organism evidence="12 13">
    <name type="scientific">Flavobacterium granuli</name>
    <dbReference type="NCBI Taxonomy" id="280093"/>
    <lineage>
        <taxon>Bacteria</taxon>
        <taxon>Pseudomonadati</taxon>
        <taxon>Bacteroidota</taxon>
        <taxon>Flavobacteriia</taxon>
        <taxon>Flavobacteriales</taxon>
        <taxon>Flavobacteriaceae</taxon>
        <taxon>Flavobacterium</taxon>
    </lineage>
</organism>
<dbReference type="InterPro" id="IPR006104">
    <property type="entry name" value="Glyco_hydro_2_N"/>
</dbReference>
<evidence type="ECO:0000256" key="6">
    <source>
        <dbReference type="ARBA" id="ARBA00022801"/>
    </source>
</evidence>
<evidence type="ECO:0000256" key="3">
    <source>
        <dbReference type="ARBA" id="ARBA00007401"/>
    </source>
</evidence>
<evidence type="ECO:0000256" key="2">
    <source>
        <dbReference type="ARBA" id="ARBA00001913"/>
    </source>
</evidence>
<keyword evidence="8" id="KW-0326">Glycosidase</keyword>
<dbReference type="InterPro" id="IPR032312">
    <property type="entry name" value="LacZ_4"/>
</dbReference>
<dbReference type="SUPFAM" id="SSF49785">
    <property type="entry name" value="Galactose-binding domain-like"/>
    <property type="match status" value="1"/>
</dbReference>
<dbReference type="EC" id="3.2.1.23" evidence="5"/>
<dbReference type="InterPro" id="IPR036156">
    <property type="entry name" value="Beta-gal/glucu_dom_sf"/>
</dbReference>
<accession>A0A1M5QSV4</accession>
<dbReference type="Pfam" id="PF02929">
    <property type="entry name" value="Bgal_small_N"/>
    <property type="match status" value="1"/>
</dbReference>
<dbReference type="AlphaFoldDB" id="A0A1M5QSV4"/>
<gene>
    <name evidence="11" type="ORF">BC624_103362</name>
    <name evidence="12" type="ORF">SAMN05443373_108115</name>
</gene>
<dbReference type="InterPro" id="IPR004199">
    <property type="entry name" value="B-gal_small/dom_5"/>
</dbReference>
<dbReference type="Gene3D" id="3.20.20.80">
    <property type="entry name" value="Glycosidases"/>
    <property type="match status" value="1"/>
</dbReference>
<evidence type="ECO:0000256" key="8">
    <source>
        <dbReference type="ARBA" id="ARBA00023295"/>
    </source>
</evidence>
<evidence type="ECO:0000256" key="1">
    <source>
        <dbReference type="ARBA" id="ARBA00001412"/>
    </source>
</evidence>
<dbReference type="Gene3D" id="2.60.120.260">
    <property type="entry name" value="Galactose-binding domain-like"/>
    <property type="match status" value="1"/>
</dbReference>
<dbReference type="InterPro" id="IPR008979">
    <property type="entry name" value="Galactose-bd-like_sf"/>
</dbReference>
<evidence type="ECO:0000256" key="5">
    <source>
        <dbReference type="ARBA" id="ARBA00012756"/>
    </source>
</evidence>
<dbReference type="SMART" id="SM01038">
    <property type="entry name" value="Bgal_small_N"/>
    <property type="match status" value="1"/>
</dbReference>
<name>A0A1M5QSV4_9FLAO</name>
<keyword evidence="6" id="KW-0378">Hydrolase</keyword>
<dbReference type="STRING" id="280093.SAMN05443373_108115"/>
<dbReference type="Proteomes" id="UP000184384">
    <property type="component" value="Unassembled WGS sequence"/>
</dbReference>
<evidence type="ECO:0000313" key="13">
    <source>
        <dbReference type="Proteomes" id="UP000184384"/>
    </source>
</evidence>
<comment type="cofactor">
    <cofactor evidence="2">
        <name>Ca(2+)</name>
        <dbReference type="ChEBI" id="CHEBI:29108"/>
    </cofactor>
</comment>
<dbReference type="InterPro" id="IPR006102">
    <property type="entry name" value="Ig-like_GH2"/>
</dbReference>
<dbReference type="Pfam" id="PF16353">
    <property type="entry name" value="LacZ_4"/>
    <property type="match status" value="1"/>
</dbReference>
<dbReference type="GO" id="GO:0004565">
    <property type="term" value="F:beta-galactosidase activity"/>
    <property type="evidence" value="ECO:0007669"/>
    <property type="project" value="UniProtKB-EC"/>
</dbReference>
<dbReference type="SUPFAM" id="SSF51445">
    <property type="entry name" value="(Trans)glycosidases"/>
    <property type="match status" value="1"/>
</dbReference>
<dbReference type="GO" id="GO:0009341">
    <property type="term" value="C:beta-galactosidase complex"/>
    <property type="evidence" value="ECO:0007669"/>
    <property type="project" value="InterPro"/>
</dbReference>
<dbReference type="PANTHER" id="PTHR46323">
    <property type="entry name" value="BETA-GALACTOSIDASE"/>
    <property type="match status" value="1"/>
</dbReference>
<dbReference type="InterPro" id="IPR006103">
    <property type="entry name" value="Glyco_hydro_2_cat"/>
</dbReference>
<dbReference type="EMBL" id="FQWO01000008">
    <property type="protein sequence ID" value="SHH16850.1"/>
    <property type="molecule type" value="Genomic_DNA"/>
</dbReference>
<comment type="catalytic activity">
    <reaction evidence="1">
        <text>Hydrolysis of terminal non-reducing beta-D-galactose residues in beta-D-galactosides.</text>
        <dbReference type="EC" id="3.2.1.23"/>
    </reaction>
</comment>
<protein>
    <recommendedName>
        <fullName evidence="5">beta-galactosidase</fullName>
        <ecNumber evidence="5">3.2.1.23</ecNumber>
    </recommendedName>
    <alternativeName>
        <fullName evidence="9">Lactase</fullName>
    </alternativeName>
</protein>
<evidence type="ECO:0000313" key="14">
    <source>
        <dbReference type="Proteomes" id="UP000237771"/>
    </source>
</evidence>
<evidence type="ECO:0000313" key="11">
    <source>
        <dbReference type="EMBL" id="PRZ25269.1"/>
    </source>
</evidence>
<dbReference type="Gene3D" id="2.60.40.10">
    <property type="entry name" value="Immunoglobulins"/>
    <property type="match status" value="2"/>
</dbReference>
<dbReference type="InterPro" id="IPR014718">
    <property type="entry name" value="GH-type_carb-bd"/>
</dbReference>
<dbReference type="Pfam" id="PF00703">
    <property type="entry name" value="Glyco_hydro_2"/>
    <property type="match status" value="1"/>
</dbReference>
<reference evidence="13" key="1">
    <citation type="submission" date="2016-11" db="EMBL/GenBank/DDBJ databases">
        <authorList>
            <person name="Varghese N."/>
            <person name="Submissions S."/>
        </authorList>
    </citation>
    <scope>NUCLEOTIDE SEQUENCE [LARGE SCALE GENOMIC DNA]</scope>
    <source>
        <strain evidence="13">DSM 19729</strain>
    </source>
</reference>
<comment type="similarity">
    <text evidence="3">Belongs to the glycosyl hydrolase 2 family.</text>
</comment>
<reference evidence="12" key="2">
    <citation type="submission" date="2016-11" db="EMBL/GenBank/DDBJ databases">
        <authorList>
            <person name="Jaros S."/>
            <person name="Januszkiewicz K."/>
            <person name="Wedrychowicz H."/>
        </authorList>
    </citation>
    <scope>NUCLEOTIDE SEQUENCE [LARGE SCALE GENOMIC DNA]</scope>
    <source>
        <strain evidence="12">DSM 19729</strain>
    </source>
</reference>
<sequence>MILKVMKKAKPSKIAYRQILSNSIKIKRLEKITMLVAMFFLSAASFAQLPAELLNPEIVSINRMPMRNSAFSFESMEKAKLYDREKSANYFSLNGSWKFNWVQDPNQRPENFFETTYDDSKWTDFKIPASWEVNGYGLPIYVNQPYDFAGHNLRYSKMNPPFDIPFNNNPVGSYRKKITLPDNWKGKQIFIHVGNAKSCLFVWVNGKKVGYSEDSKLAAEFDITKFLKPGENLIAFQVYRWSDASYLECQDMFRFSGIERDVFLYATEKLNIRDTKIISTLDDTYTNGLLSIDAEINSYKTEKGLYSKKDSLTVEVRLEDAKGNVVYQDKTKDFKTILGKYKTNVEFQTTIKNVQKWTAETPYLYRLYLTLKNAKGAVIEVVPLRIGFKKIEIKGADFLVNGKRVFIKGVNRHEHHPTNGHTLSKEDMRKDMEMMKKLNVNAVRQSHYPSDPYWMELCDEYGLYVVNEANIESHGLGYDLDVTLANNPLWKESHLQRIQRMYERDKNHVSVVTWSLGNEAGDGTNFYAAYDWLKQHTTLPIQYERDINYERPNDTHYSEIFCPQYMSPDALLRYSKSDAKIPNIQSEYAHIMGNSLGNFQDYWDVVENNPKLQGGFIWEWIDQSIDTLKNGKRIKAYGGDFPLEGPVDENLSDNNFCVKGVVTAYREITPMALEVKKAHQNIKTKFIGNNTIAIKNGFFFKNLDNVMMRWQLMENGIAKENGIINTISLEPQTEKEFRLAIKIAQKADKEYQLNVYYSLKTEEPFLPKGYEIADDQFVLKSLPAAAFTPKTKKALVLKETKEQCTISGDKFEVVFDLKKGIMTSYSVKGEQFIEQGPKPSFWRAPTDNDIGAGFNTSLRKWRNAYDNATEMQTAVSKNTDGSVQVKFTTKLIDGEASHQQLFTVYGDGSIKVDNEFTAIKGKNSLLLRAGNDLVINKKFNTINWYGRGPGENYWDRKTNTFIGQFKQSVDEQYFPYARPQESGNKTEVRWVTFANAKGKKISFAFVDHLLSFSALPYHLDDLDPEAQKKQYHSGELNKRNEIYLHMDLQQTGMQGIDSWGSMPMEKYRIPFKNYNYSYWMKVE</sequence>
<dbReference type="PANTHER" id="PTHR46323:SF2">
    <property type="entry name" value="BETA-GALACTOSIDASE"/>
    <property type="match status" value="1"/>
</dbReference>
<dbReference type="InterPro" id="IPR011013">
    <property type="entry name" value="Gal_mutarotase_sf_dom"/>
</dbReference>
<evidence type="ECO:0000259" key="10">
    <source>
        <dbReference type="SMART" id="SM01038"/>
    </source>
</evidence>
<dbReference type="GO" id="GO:0030246">
    <property type="term" value="F:carbohydrate binding"/>
    <property type="evidence" value="ECO:0007669"/>
    <property type="project" value="InterPro"/>
</dbReference>
<dbReference type="InterPro" id="IPR006101">
    <property type="entry name" value="Glyco_hydro_2"/>
</dbReference>
<dbReference type="Pfam" id="PF02836">
    <property type="entry name" value="Glyco_hydro_2_C"/>
    <property type="match status" value="1"/>
</dbReference>
<comment type="subunit">
    <text evidence="4">Monomer.</text>
</comment>
<dbReference type="InterPro" id="IPR050347">
    <property type="entry name" value="Bact_Beta-galactosidase"/>
</dbReference>
<dbReference type="SUPFAM" id="SSF74650">
    <property type="entry name" value="Galactose mutarotase-like"/>
    <property type="match status" value="1"/>
</dbReference>
<proteinExistence type="inferred from homology"/>
<dbReference type="InterPro" id="IPR013783">
    <property type="entry name" value="Ig-like_fold"/>
</dbReference>
<keyword evidence="7" id="KW-0106">Calcium</keyword>
<dbReference type="Proteomes" id="UP000237771">
    <property type="component" value="Unassembled WGS sequence"/>
</dbReference>
<reference evidence="11 14" key="3">
    <citation type="submission" date="2018-03" db="EMBL/GenBank/DDBJ databases">
        <title>Genomic Encyclopedia of Archaeal and Bacterial Type Strains, Phase II (KMG-II): from individual species to whole genera.</title>
        <authorList>
            <person name="Goeker M."/>
        </authorList>
    </citation>
    <scope>NUCLEOTIDE SEQUENCE [LARGE SCALE GENOMIC DNA]</scope>
    <source>
        <strain evidence="11 14">DSM 17797</strain>
    </source>
</reference>
<dbReference type="SUPFAM" id="SSF49303">
    <property type="entry name" value="beta-Galactosidase/glucuronidase domain"/>
    <property type="match status" value="2"/>
</dbReference>
<evidence type="ECO:0000256" key="7">
    <source>
        <dbReference type="ARBA" id="ARBA00022837"/>
    </source>
</evidence>
<dbReference type="PRINTS" id="PR00132">
    <property type="entry name" value="GLHYDRLASE2"/>
</dbReference>
<dbReference type="InterPro" id="IPR017853">
    <property type="entry name" value="GH"/>
</dbReference>